<reference evidence="2" key="1">
    <citation type="submission" date="2013-12" db="EMBL/GenBank/DDBJ databases">
        <title>A Varibaculum cambriense genome reconstructed from a premature infant gut community with otherwise low bacterial novelty that shifts toward anaerobic metabolism during the third week of life.</title>
        <authorList>
            <person name="Brown C.T."/>
            <person name="Sharon I."/>
            <person name="Thomas B.C."/>
            <person name="Castelle C.J."/>
            <person name="Morowitz M.J."/>
            <person name="Banfield J.F."/>
        </authorList>
    </citation>
    <scope>NUCLEOTIDE SEQUENCE</scope>
</reference>
<name>W1WY89_9ZZZZ</name>
<sequence length="69" mass="7953">ALREEQKTSKKKSDSKNSQSFGLMHQEIKDVRAITRFKIPEGYSIKDVTKEYAKFINNITLHIVKGTIN</sequence>
<dbReference type="AlphaFoldDB" id="W1WY89"/>
<proteinExistence type="predicted"/>
<feature type="non-terminal residue" evidence="2">
    <location>
        <position position="1"/>
    </location>
</feature>
<feature type="compositionally biased region" description="Basic and acidic residues" evidence="1">
    <location>
        <begin position="1"/>
        <end position="15"/>
    </location>
</feature>
<feature type="region of interest" description="Disordered" evidence="1">
    <location>
        <begin position="1"/>
        <end position="23"/>
    </location>
</feature>
<evidence type="ECO:0000256" key="1">
    <source>
        <dbReference type="SAM" id="MobiDB-lite"/>
    </source>
</evidence>
<dbReference type="EMBL" id="AZMM01018175">
    <property type="protein sequence ID" value="ETJ23073.1"/>
    <property type="molecule type" value="Genomic_DNA"/>
</dbReference>
<accession>W1WY89</accession>
<organism evidence="2">
    <name type="scientific">human gut metagenome</name>
    <dbReference type="NCBI Taxonomy" id="408170"/>
    <lineage>
        <taxon>unclassified sequences</taxon>
        <taxon>metagenomes</taxon>
        <taxon>organismal metagenomes</taxon>
    </lineage>
</organism>
<feature type="non-terminal residue" evidence="2">
    <location>
        <position position="69"/>
    </location>
</feature>
<comment type="caution">
    <text evidence="2">The sequence shown here is derived from an EMBL/GenBank/DDBJ whole genome shotgun (WGS) entry which is preliminary data.</text>
</comment>
<protein>
    <submittedName>
        <fullName evidence="2">Uncharacterized protein</fullName>
    </submittedName>
</protein>
<evidence type="ECO:0000313" key="2">
    <source>
        <dbReference type="EMBL" id="ETJ23073.1"/>
    </source>
</evidence>
<gene>
    <name evidence="2" type="ORF">Q604_UNBC18175G0001</name>
</gene>